<dbReference type="Pfam" id="PF26002">
    <property type="entry name" value="Beta-barrel_AprE"/>
    <property type="match status" value="1"/>
</dbReference>
<keyword evidence="5 9" id="KW-0997">Cell inner membrane</keyword>
<dbReference type="NCBIfam" id="TIGR01843">
    <property type="entry name" value="type_I_hlyD"/>
    <property type="match status" value="1"/>
</dbReference>
<name>A0A2S0NHJ8_9HYPH</name>
<gene>
    <name evidence="13" type="ORF">C6569_10950</name>
</gene>
<evidence type="ECO:0000256" key="7">
    <source>
        <dbReference type="ARBA" id="ARBA00022989"/>
    </source>
</evidence>
<dbReference type="Gene3D" id="2.40.50.100">
    <property type="match status" value="1"/>
</dbReference>
<dbReference type="InterPro" id="IPR010129">
    <property type="entry name" value="T1SS_HlyD"/>
</dbReference>
<feature type="transmembrane region" description="Helical" evidence="9">
    <location>
        <begin position="12"/>
        <end position="33"/>
    </location>
</feature>
<evidence type="ECO:0000256" key="5">
    <source>
        <dbReference type="ARBA" id="ARBA00022519"/>
    </source>
</evidence>
<reference evidence="13 14" key="1">
    <citation type="submission" date="2018-03" db="EMBL/GenBank/DDBJ databases">
        <title>Genome sequencing of Phreatobacter sp.</title>
        <authorList>
            <person name="Kim S.-J."/>
            <person name="Heo J."/>
            <person name="Kwon S.-W."/>
        </authorList>
    </citation>
    <scope>NUCLEOTIDE SEQUENCE [LARGE SCALE GENOMIC DNA]</scope>
    <source>
        <strain evidence="13 14">S-12</strain>
    </source>
</reference>
<protein>
    <recommendedName>
        <fullName evidence="9">Membrane fusion protein (MFP) family protein</fullName>
    </recommendedName>
</protein>
<dbReference type="OrthoDB" id="9810980at2"/>
<feature type="domain" description="AprE-like long alpha-helical hairpin" evidence="11">
    <location>
        <begin position="92"/>
        <end position="281"/>
    </location>
</feature>
<dbReference type="EMBL" id="CP027668">
    <property type="protein sequence ID" value="AVO47628.1"/>
    <property type="molecule type" value="Genomic_DNA"/>
</dbReference>
<dbReference type="Proteomes" id="UP000237889">
    <property type="component" value="Chromosome"/>
</dbReference>
<dbReference type="Gene3D" id="1.10.287.470">
    <property type="entry name" value="Helix hairpin bin"/>
    <property type="match status" value="1"/>
</dbReference>
<keyword evidence="10" id="KW-0175">Coiled coil</keyword>
<evidence type="ECO:0000256" key="8">
    <source>
        <dbReference type="ARBA" id="ARBA00023136"/>
    </source>
</evidence>
<evidence type="ECO:0000313" key="14">
    <source>
        <dbReference type="Proteomes" id="UP000237889"/>
    </source>
</evidence>
<evidence type="ECO:0000259" key="11">
    <source>
        <dbReference type="Pfam" id="PF25994"/>
    </source>
</evidence>
<evidence type="ECO:0000256" key="2">
    <source>
        <dbReference type="ARBA" id="ARBA00009477"/>
    </source>
</evidence>
<dbReference type="PANTHER" id="PTHR30386">
    <property type="entry name" value="MEMBRANE FUSION SUBUNIT OF EMRAB-TOLC MULTIDRUG EFFLUX PUMP"/>
    <property type="match status" value="1"/>
</dbReference>
<sequence length="436" mass="48152">MARDIAENTTSLRRLIAAGLGVSIVFVGGLGVWGATVPLSGAVVASGLVVVDSNVKAVQHPTGGVIQRLHIRDGMRVREGDLLIRLDDTVTRANLQVISKQLDEFTARQARLEAERDGADTITVPPFLSARLNEPDVLRAVEGERKLFVARRASRESQRRQLRERIEQIKGEIVGITAQEEARRRQVQLIERELQDIRDLFSRNLVPRTRLVELERESARLAGDVGQFVSERGRAQGRISESELQILQIDLELQREVTTELRDVQARVGELGERRVAAEDVLKRIEIKAPATGHVHQLVFHTVGGVIPAGGPPIMQIVPDNDTLVIEVRIAPQDIDKVAAGQAAFIRFTSFPHGTTPEVRGSVQRVSADVVKESQTGALYFTARIAVTEGELARLGDNRIVPGMPAEVFVRTGDRTALAYLTKPIVDQVHRAFRER</sequence>
<comment type="subcellular location">
    <subcellularLocation>
        <location evidence="1 9">Cell inner membrane</location>
        <topology evidence="1 9">Single-pass membrane protein</topology>
    </subcellularLocation>
</comment>
<evidence type="ECO:0000313" key="13">
    <source>
        <dbReference type="EMBL" id="AVO47628.1"/>
    </source>
</evidence>
<dbReference type="PANTHER" id="PTHR30386:SF17">
    <property type="entry name" value="ALKALINE PROTEASE SECRETION PROTEIN APRE"/>
    <property type="match status" value="1"/>
</dbReference>
<organism evidence="13 14">
    <name type="scientific">Phreatobacter cathodiphilus</name>
    <dbReference type="NCBI Taxonomy" id="1868589"/>
    <lineage>
        <taxon>Bacteria</taxon>
        <taxon>Pseudomonadati</taxon>
        <taxon>Pseudomonadota</taxon>
        <taxon>Alphaproteobacteria</taxon>
        <taxon>Hyphomicrobiales</taxon>
        <taxon>Phreatobacteraceae</taxon>
        <taxon>Phreatobacter</taxon>
    </lineage>
</organism>
<evidence type="ECO:0000259" key="12">
    <source>
        <dbReference type="Pfam" id="PF26002"/>
    </source>
</evidence>
<dbReference type="InterPro" id="IPR058781">
    <property type="entry name" value="HH_AprE-like"/>
</dbReference>
<keyword evidence="7 9" id="KW-1133">Transmembrane helix</keyword>
<keyword evidence="8 9" id="KW-0472">Membrane</keyword>
<keyword evidence="3 9" id="KW-0813">Transport</keyword>
<dbReference type="GO" id="GO:0015031">
    <property type="term" value="P:protein transport"/>
    <property type="evidence" value="ECO:0007669"/>
    <property type="project" value="InterPro"/>
</dbReference>
<dbReference type="Gene3D" id="2.40.30.170">
    <property type="match status" value="1"/>
</dbReference>
<keyword evidence="14" id="KW-1185">Reference proteome</keyword>
<feature type="coiled-coil region" evidence="10">
    <location>
        <begin position="152"/>
        <end position="179"/>
    </location>
</feature>
<dbReference type="SUPFAM" id="SSF111369">
    <property type="entry name" value="HlyD-like secretion proteins"/>
    <property type="match status" value="1"/>
</dbReference>
<dbReference type="PRINTS" id="PR01490">
    <property type="entry name" value="RTXTOXIND"/>
</dbReference>
<evidence type="ECO:0000256" key="10">
    <source>
        <dbReference type="SAM" id="Coils"/>
    </source>
</evidence>
<feature type="domain" description="AprE-like beta-barrel" evidence="12">
    <location>
        <begin position="324"/>
        <end position="413"/>
    </location>
</feature>
<evidence type="ECO:0000256" key="4">
    <source>
        <dbReference type="ARBA" id="ARBA00022475"/>
    </source>
</evidence>
<dbReference type="Pfam" id="PF25994">
    <property type="entry name" value="HH_AprE"/>
    <property type="match status" value="1"/>
</dbReference>
<dbReference type="GO" id="GO:0005886">
    <property type="term" value="C:plasma membrane"/>
    <property type="evidence" value="ECO:0007669"/>
    <property type="project" value="UniProtKB-SubCell"/>
</dbReference>
<keyword evidence="6 9" id="KW-0812">Transmembrane</keyword>
<dbReference type="InterPro" id="IPR050739">
    <property type="entry name" value="MFP"/>
</dbReference>
<accession>A0A2S0NHJ8</accession>
<comment type="similarity">
    <text evidence="2 9">Belongs to the membrane fusion protein (MFP) (TC 8.A.1) family.</text>
</comment>
<evidence type="ECO:0000256" key="9">
    <source>
        <dbReference type="RuleBase" id="RU365093"/>
    </source>
</evidence>
<keyword evidence="4 9" id="KW-1003">Cell membrane</keyword>
<dbReference type="KEGG" id="phr:C6569_10950"/>
<evidence type="ECO:0000256" key="6">
    <source>
        <dbReference type="ARBA" id="ARBA00022692"/>
    </source>
</evidence>
<evidence type="ECO:0000256" key="1">
    <source>
        <dbReference type="ARBA" id="ARBA00004377"/>
    </source>
</evidence>
<dbReference type="InterPro" id="IPR058982">
    <property type="entry name" value="Beta-barrel_AprE"/>
</dbReference>
<dbReference type="AlphaFoldDB" id="A0A2S0NHJ8"/>
<proteinExistence type="inferred from homology"/>
<evidence type="ECO:0000256" key="3">
    <source>
        <dbReference type="ARBA" id="ARBA00022448"/>
    </source>
</evidence>